<dbReference type="Pfam" id="PF01433">
    <property type="entry name" value="Peptidase_M1"/>
    <property type="match status" value="1"/>
</dbReference>
<evidence type="ECO:0000259" key="16">
    <source>
        <dbReference type="Pfam" id="PF17900"/>
    </source>
</evidence>
<keyword evidence="18" id="KW-1185">Reference proteome</keyword>
<evidence type="ECO:0000256" key="8">
    <source>
        <dbReference type="ARBA" id="ARBA00022801"/>
    </source>
</evidence>
<dbReference type="Pfam" id="PF17900">
    <property type="entry name" value="Peptidase_M1_N"/>
    <property type="match status" value="1"/>
</dbReference>
<dbReference type="PANTHER" id="PTHR11533">
    <property type="entry name" value="PROTEASE M1 ZINC METALLOPROTEASE"/>
    <property type="match status" value="1"/>
</dbReference>
<name>A0ABV5MZ81_9ACTN</name>
<dbReference type="SUPFAM" id="SSF55486">
    <property type="entry name" value="Metalloproteases ('zincins'), catalytic domain"/>
    <property type="match status" value="1"/>
</dbReference>
<organism evidence="17 18">
    <name type="scientific">Streptomyces cinereospinus</name>
    <dbReference type="NCBI Taxonomy" id="285561"/>
    <lineage>
        <taxon>Bacteria</taxon>
        <taxon>Bacillati</taxon>
        <taxon>Actinomycetota</taxon>
        <taxon>Actinomycetes</taxon>
        <taxon>Kitasatosporales</taxon>
        <taxon>Streptomycetaceae</taxon>
        <taxon>Streptomyces</taxon>
    </lineage>
</organism>
<dbReference type="InterPro" id="IPR045357">
    <property type="entry name" value="Aminopeptidase_N-like_N"/>
</dbReference>
<dbReference type="PRINTS" id="PR00756">
    <property type="entry name" value="ALADIPTASE"/>
</dbReference>
<comment type="cofactor">
    <cofactor evidence="2">
        <name>Zn(2+)</name>
        <dbReference type="ChEBI" id="CHEBI:29105"/>
    </cofactor>
</comment>
<feature type="domain" description="Peptidase M1 membrane alanine aminopeptidase" evidence="15">
    <location>
        <begin position="311"/>
        <end position="455"/>
    </location>
</feature>
<dbReference type="GO" id="GO:0004177">
    <property type="term" value="F:aminopeptidase activity"/>
    <property type="evidence" value="ECO:0007669"/>
    <property type="project" value="UniProtKB-KW"/>
</dbReference>
<dbReference type="CDD" id="cd09603">
    <property type="entry name" value="M1_APN_like"/>
    <property type="match status" value="1"/>
</dbReference>
<evidence type="ECO:0000256" key="6">
    <source>
        <dbReference type="ARBA" id="ARBA00022670"/>
    </source>
</evidence>
<reference evidence="17 18" key="1">
    <citation type="submission" date="2024-09" db="EMBL/GenBank/DDBJ databases">
        <authorList>
            <person name="Sun Q."/>
            <person name="Mori K."/>
        </authorList>
    </citation>
    <scope>NUCLEOTIDE SEQUENCE [LARGE SCALE GENOMIC DNA]</scope>
    <source>
        <strain evidence="17 18">JCM 6917</strain>
    </source>
</reference>
<dbReference type="InterPro" id="IPR042097">
    <property type="entry name" value="Aminopeptidase_N-like_N_sf"/>
</dbReference>
<dbReference type="RefSeq" id="WP_381345437.1">
    <property type="nucleotide sequence ID" value="NZ_JBHMCY010000017.1"/>
</dbReference>
<dbReference type="InterPro" id="IPR014782">
    <property type="entry name" value="Peptidase_M1_dom"/>
</dbReference>
<keyword evidence="9" id="KW-0862">Zinc</keyword>
<feature type="domain" description="Aminopeptidase N-like N-terminal" evidence="16">
    <location>
        <begin position="50"/>
        <end position="219"/>
    </location>
</feature>
<dbReference type="EC" id="3.4.11.2" evidence="4"/>
<evidence type="ECO:0000256" key="4">
    <source>
        <dbReference type="ARBA" id="ARBA00012564"/>
    </source>
</evidence>
<dbReference type="EMBL" id="JBHMCY010000017">
    <property type="protein sequence ID" value="MFB9463354.1"/>
    <property type="molecule type" value="Genomic_DNA"/>
</dbReference>
<evidence type="ECO:0000256" key="1">
    <source>
        <dbReference type="ARBA" id="ARBA00000098"/>
    </source>
</evidence>
<dbReference type="Proteomes" id="UP001589709">
    <property type="component" value="Unassembled WGS sequence"/>
</dbReference>
<gene>
    <name evidence="17" type="ORF">ACFF45_11680</name>
</gene>
<protein>
    <recommendedName>
        <fullName evidence="5">Aminopeptidase N</fullName>
        <ecNumber evidence="4">3.4.11.2</ecNumber>
    </recommendedName>
    <alternativeName>
        <fullName evidence="11">Alanine aminopeptidase</fullName>
    </alternativeName>
    <alternativeName>
        <fullName evidence="12">Lysyl aminopeptidase</fullName>
    </alternativeName>
</protein>
<keyword evidence="8 17" id="KW-0378">Hydrolase</keyword>
<keyword evidence="6" id="KW-0645">Protease</keyword>
<evidence type="ECO:0000256" key="11">
    <source>
        <dbReference type="ARBA" id="ARBA00029811"/>
    </source>
</evidence>
<feature type="region of interest" description="Disordered" evidence="13">
    <location>
        <begin position="463"/>
        <end position="509"/>
    </location>
</feature>
<evidence type="ECO:0000259" key="15">
    <source>
        <dbReference type="Pfam" id="PF01433"/>
    </source>
</evidence>
<feature type="signal peptide" evidence="14">
    <location>
        <begin position="1"/>
        <end position="24"/>
    </location>
</feature>
<dbReference type="SUPFAM" id="SSF63737">
    <property type="entry name" value="Leukotriene A4 hydrolase N-terminal domain"/>
    <property type="match status" value="1"/>
</dbReference>
<evidence type="ECO:0000256" key="9">
    <source>
        <dbReference type="ARBA" id="ARBA00022833"/>
    </source>
</evidence>
<comment type="catalytic activity">
    <reaction evidence="1">
        <text>Release of an N-terminal amino acid, Xaa-|-Yaa- from a peptide, amide or arylamide. Xaa is preferably Ala, but may be most amino acids including Pro (slow action). When a terminal hydrophobic residue is followed by a prolyl residue, the two may be released as an intact Xaa-Pro dipeptide.</text>
        <dbReference type="EC" id="3.4.11.2"/>
    </reaction>
</comment>
<feature type="compositionally biased region" description="Basic and acidic residues" evidence="13">
    <location>
        <begin position="498"/>
        <end position="509"/>
    </location>
</feature>
<keyword evidence="7" id="KW-0479">Metal-binding</keyword>
<evidence type="ECO:0000256" key="13">
    <source>
        <dbReference type="SAM" id="MobiDB-lite"/>
    </source>
</evidence>
<keyword evidence="17" id="KW-0031">Aminopeptidase</keyword>
<sequence length="509" mass="55241">MHRRIITPGALAAASLLLAIPASAASHSPGAPGIGDPYYPAYGNGGYDVSHYDLRLTYQPADDRLAGTATLLARTTQDLSRFNLDFLLDVSEVRVNGSKAAFATSGEHELQITPSRPLAEGTSVTVVVRYSGVPSSKRAYGFTSWLRTADGGVAAGEPESAWWWYPSNDHPRDKATFDVSVQVPDGTQAISNGTLQATSSRAGWTRYSWRSDKPQATYLATLAVGRFDVTRATTDSGIPVINAYSKDLGGHDGAARASIERTGEIADWLTGYFGPYPYNALGGYVPNTTTGYALETQTRPFYSPRQFANGANTSLVVHELAHQWYGDLVSVSQWRDIWINEGFARYAQWLWSEHEGEGTAQEIADYVYASRPADDPFWTVRPGDPGPENQFHLAVYDRGALALQALRNAIGDEDFFAILKGWPHTYAHGDASVDDFVRYAERVSGERLTGLFDTWLFQPSKPGAPAAADAALPTRAAGTEGAPRQPASWKKIAATNGVHDHGDAHGHTR</sequence>
<proteinExistence type="inferred from homology"/>
<evidence type="ECO:0000256" key="7">
    <source>
        <dbReference type="ARBA" id="ARBA00022723"/>
    </source>
</evidence>
<evidence type="ECO:0000256" key="14">
    <source>
        <dbReference type="SAM" id="SignalP"/>
    </source>
</evidence>
<feature type="compositionally biased region" description="Low complexity" evidence="13">
    <location>
        <begin position="463"/>
        <end position="477"/>
    </location>
</feature>
<evidence type="ECO:0000256" key="10">
    <source>
        <dbReference type="ARBA" id="ARBA00023049"/>
    </source>
</evidence>
<accession>A0ABV5MZ81</accession>
<evidence type="ECO:0000256" key="12">
    <source>
        <dbReference type="ARBA" id="ARBA00031533"/>
    </source>
</evidence>
<evidence type="ECO:0000256" key="5">
    <source>
        <dbReference type="ARBA" id="ARBA00015611"/>
    </source>
</evidence>
<dbReference type="Gene3D" id="2.60.40.1730">
    <property type="entry name" value="tricorn interacting facor f3 domain"/>
    <property type="match status" value="1"/>
</dbReference>
<dbReference type="PANTHER" id="PTHR11533:SF297">
    <property type="entry name" value="AMINOPEPTIDASE N"/>
    <property type="match status" value="1"/>
</dbReference>
<dbReference type="InterPro" id="IPR027268">
    <property type="entry name" value="Peptidase_M4/M1_CTD_sf"/>
</dbReference>
<dbReference type="InterPro" id="IPR050344">
    <property type="entry name" value="Peptidase_M1_aminopeptidases"/>
</dbReference>
<evidence type="ECO:0000313" key="18">
    <source>
        <dbReference type="Proteomes" id="UP001589709"/>
    </source>
</evidence>
<evidence type="ECO:0000256" key="3">
    <source>
        <dbReference type="ARBA" id="ARBA00010136"/>
    </source>
</evidence>
<evidence type="ECO:0000313" key="17">
    <source>
        <dbReference type="EMBL" id="MFB9463354.1"/>
    </source>
</evidence>
<comment type="caution">
    <text evidence="17">The sequence shown here is derived from an EMBL/GenBank/DDBJ whole genome shotgun (WGS) entry which is preliminary data.</text>
</comment>
<keyword evidence="10" id="KW-0482">Metalloprotease</keyword>
<comment type="similarity">
    <text evidence="3">Belongs to the peptidase M1 family.</text>
</comment>
<keyword evidence="14" id="KW-0732">Signal</keyword>
<dbReference type="Gene3D" id="1.10.390.10">
    <property type="entry name" value="Neutral Protease Domain 2"/>
    <property type="match status" value="1"/>
</dbReference>
<evidence type="ECO:0000256" key="2">
    <source>
        <dbReference type="ARBA" id="ARBA00001947"/>
    </source>
</evidence>
<dbReference type="InterPro" id="IPR001930">
    <property type="entry name" value="Peptidase_M1"/>
</dbReference>
<feature type="chain" id="PRO_5045257868" description="Aminopeptidase N" evidence="14">
    <location>
        <begin position="25"/>
        <end position="509"/>
    </location>
</feature>